<protein>
    <submittedName>
        <fullName evidence="2">Diacylglycerol kinase</fullName>
    </submittedName>
</protein>
<organism evidence="2 3">
    <name type="scientific">Qipengyuania algicida</name>
    <dbReference type="NCBI Taxonomy" id="1836209"/>
    <lineage>
        <taxon>Bacteria</taxon>
        <taxon>Pseudomonadati</taxon>
        <taxon>Pseudomonadota</taxon>
        <taxon>Alphaproteobacteria</taxon>
        <taxon>Sphingomonadales</taxon>
        <taxon>Erythrobacteraceae</taxon>
        <taxon>Qipengyuania</taxon>
    </lineage>
</organism>
<sequence length="283" mass="30092">MERFAKAWLVANEASGSNSPTALDDLRGCFADHGIEVARTICFPEDDLPTPAGLDKDGIDLLAIYTGDGTVNAALNELTGWSGAALVLPGGTMNLLSQRLHGAFDNPAIIGLVASGGARRRRVAALRCDAGFAYADCLIGPGTQWADVREAMRELNVIDMASSAAEAFSQSTGGVTVRADRPELGSRQGYPLLEITPGEHGLRLNAYHAQSLGEMAQQGWALLRRRFREGPHERLGMVDEVTIASSDGAPLDVLLDGEPATLDPRDRFSLATSECDLLATHHG</sequence>
<evidence type="ECO:0000259" key="1">
    <source>
        <dbReference type="PROSITE" id="PS50146"/>
    </source>
</evidence>
<dbReference type="OrthoDB" id="7199213at2"/>
<dbReference type="Gene3D" id="3.40.50.10330">
    <property type="entry name" value="Probable inorganic polyphosphate/atp-NAD kinase, domain 1"/>
    <property type="match status" value="1"/>
</dbReference>
<gene>
    <name evidence="2" type="ORF">GRI58_04360</name>
</gene>
<evidence type="ECO:0000313" key="2">
    <source>
        <dbReference type="EMBL" id="MXP28054.1"/>
    </source>
</evidence>
<evidence type="ECO:0000313" key="3">
    <source>
        <dbReference type="Proteomes" id="UP000439780"/>
    </source>
</evidence>
<dbReference type="InterPro" id="IPR016064">
    <property type="entry name" value="NAD/diacylglycerol_kinase_sf"/>
</dbReference>
<dbReference type="Proteomes" id="UP000439780">
    <property type="component" value="Unassembled WGS sequence"/>
</dbReference>
<accession>A0A845AEF7</accession>
<comment type="caution">
    <text evidence="2">The sequence shown here is derived from an EMBL/GenBank/DDBJ whole genome shotgun (WGS) entry which is preliminary data.</text>
</comment>
<dbReference type="RefSeq" id="WP_160752329.1">
    <property type="nucleotide sequence ID" value="NZ_WTYA01000002.1"/>
</dbReference>
<keyword evidence="2" id="KW-0808">Transferase</keyword>
<dbReference type="GO" id="GO:0016301">
    <property type="term" value="F:kinase activity"/>
    <property type="evidence" value="ECO:0007669"/>
    <property type="project" value="UniProtKB-KW"/>
</dbReference>
<name>A0A845AEF7_9SPHN</name>
<proteinExistence type="predicted"/>
<dbReference type="InterPro" id="IPR001206">
    <property type="entry name" value="Diacylglycerol_kinase_cat_dom"/>
</dbReference>
<keyword evidence="3" id="KW-1185">Reference proteome</keyword>
<dbReference type="Pfam" id="PF00781">
    <property type="entry name" value="DAGK_cat"/>
    <property type="match status" value="1"/>
</dbReference>
<dbReference type="InterPro" id="IPR017438">
    <property type="entry name" value="ATP-NAD_kinase_N"/>
</dbReference>
<reference evidence="2 3" key="1">
    <citation type="submission" date="2019-12" db="EMBL/GenBank/DDBJ databases">
        <title>Genomic-based taxomic classification of the family Erythrobacteraceae.</title>
        <authorList>
            <person name="Xu L."/>
        </authorList>
    </citation>
    <scope>NUCLEOTIDE SEQUENCE [LARGE SCALE GENOMIC DNA]</scope>
    <source>
        <strain evidence="2 3">KEMB 9005-328</strain>
    </source>
</reference>
<dbReference type="PROSITE" id="PS50146">
    <property type="entry name" value="DAGK"/>
    <property type="match status" value="1"/>
</dbReference>
<dbReference type="SUPFAM" id="SSF111331">
    <property type="entry name" value="NAD kinase/diacylglycerol kinase-like"/>
    <property type="match status" value="1"/>
</dbReference>
<feature type="domain" description="DAGKc" evidence="1">
    <location>
        <begin position="2"/>
        <end position="131"/>
    </location>
</feature>
<dbReference type="EMBL" id="WTYA01000002">
    <property type="protein sequence ID" value="MXP28054.1"/>
    <property type="molecule type" value="Genomic_DNA"/>
</dbReference>
<dbReference type="AlphaFoldDB" id="A0A845AEF7"/>
<keyword evidence="2" id="KW-0418">Kinase</keyword>